<dbReference type="SUPFAM" id="SSF57302">
    <property type="entry name" value="Snake toxin-like"/>
    <property type="match status" value="1"/>
</dbReference>
<reference evidence="1" key="1">
    <citation type="submission" date="2025-08" db="UniProtKB">
        <authorList>
            <consortium name="Ensembl"/>
        </authorList>
    </citation>
    <scope>IDENTIFICATION</scope>
</reference>
<evidence type="ECO:0000313" key="2">
    <source>
        <dbReference type="Proteomes" id="UP000472270"/>
    </source>
</evidence>
<dbReference type="Gene3D" id="2.10.60.10">
    <property type="entry name" value="CD59"/>
    <property type="match status" value="1"/>
</dbReference>
<evidence type="ECO:0000313" key="1">
    <source>
        <dbReference type="Ensembl" id="ENSSRHP00000001907.1"/>
    </source>
</evidence>
<name>A0A673FRW7_9TELE</name>
<protein>
    <submittedName>
        <fullName evidence="1">Uncharacterized protein</fullName>
    </submittedName>
</protein>
<dbReference type="InterPro" id="IPR045860">
    <property type="entry name" value="Snake_toxin-like_sf"/>
</dbReference>
<dbReference type="Proteomes" id="UP000472270">
    <property type="component" value="Unassembled WGS sequence"/>
</dbReference>
<dbReference type="Ensembl" id="ENSSRHT00000001981.1">
    <property type="protein sequence ID" value="ENSSRHP00000001907.1"/>
    <property type="gene ID" value="ENSSRHG00000001338.1"/>
</dbReference>
<dbReference type="AlphaFoldDB" id="A0A673FRW7"/>
<keyword evidence="2" id="KW-1185">Reference proteome</keyword>
<reference evidence="1" key="2">
    <citation type="submission" date="2025-09" db="UniProtKB">
        <authorList>
            <consortium name="Ensembl"/>
        </authorList>
    </citation>
    <scope>IDENTIFICATION</scope>
</reference>
<proteinExistence type="predicted"/>
<organism evidence="1 2">
    <name type="scientific">Sinocyclocheilus rhinocerous</name>
    <dbReference type="NCBI Taxonomy" id="307959"/>
    <lineage>
        <taxon>Eukaryota</taxon>
        <taxon>Metazoa</taxon>
        <taxon>Chordata</taxon>
        <taxon>Craniata</taxon>
        <taxon>Vertebrata</taxon>
        <taxon>Euteleostomi</taxon>
        <taxon>Actinopterygii</taxon>
        <taxon>Neopterygii</taxon>
        <taxon>Teleostei</taxon>
        <taxon>Ostariophysi</taxon>
        <taxon>Cypriniformes</taxon>
        <taxon>Cyprinidae</taxon>
        <taxon>Cyprininae</taxon>
        <taxon>Sinocyclocheilus</taxon>
    </lineage>
</organism>
<sequence>MSVSLCFIIKGHSLSCYECISLTGSCADQQEKPCPSGTSNINEKMKGCAADCASGSMNLGIVRTSSVCCNTDRCNVQDAPGIILLFTLIVVATYYQSNIQLGHIVPILIISCFR</sequence>
<accession>A0A673FRW7</accession>